<comment type="similarity">
    <text evidence="5 18">Belongs to the CDS family.</text>
</comment>
<dbReference type="EMBL" id="JAMZEC010000001">
    <property type="protein sequence ID" value="MCP2345224.1"/>
    <property type="molecule type" value="Genomic_DNA"/>
</dbReference>
<evidence type="ECO:0000256" key="8">
    <source>
        <dbReference type="ARBA" id="ARBA00022475"/>
    </source>
</evidence>
<gene>
    <name evidence="20" type="ORF">HD595_001346</name>
</gene>
<evidence type="ECO:0000256" key="16">
    <source>
        <dbReference type="ARBA" id="ARBA00023209"/>
    </source>
</evidence>
<proteinExistence type="inferred from homology"/>
<dbReference type="PROSITE" id="PS01315">
    <property type="entry name" value="CDS"/>
    <property type="match status" value="1"/>
</dbReference>
<evidence type="ECO:0000256" key="10">
    <source>
        <dbReference type="ARBA" id="ARBA00022679"/>
    </source>
</evidence>
<evidence type="ECO:0000256" key="3">
    <source>
        <dbReference type="ARBA" id="ARBA00005119"/>
    </source>
</evidence>
<comment type="catalytic activity">
    <reaction evidence="1 18">
        <text>a 1,2-diacyl-sn-glycero-3-phosphate + CTP + H(+) = a CDP-1,2-diacyl-sn-glycerol + diphosphate</text>
        <dbReference type="Rhea" id="RHEA:16229"/>
        <dbReference type="ChEBI" id="CHEBI:15378"/>
        <dbReference type="ChEBI" id="CHEBI:33019"/>
        <dbReference type="ChEBI" id="CHEBI:37563"/>
        <dbReference type="ChEBI" id="CHEBI:58332"/>
        <dbReference type="ChEBI" id="CHEBI:58608"/>
        <dbReference type="EC" id="2.7.7.41"/>
    </reaction>
</comment>
<dbReference type="Pfam" id="PF01148">
    <property type="entry name" value="CTP_transf_1"/>
    <property type="match status" value="1"/>
</dbReference>
<evidence type="ECO:0000256" key="15">
    <source>
        <dbReference type="ARBA" id="ARBA00023136"/>
    </source>
</evidence>
<comment type="pathway">
    <text evidence="4">Lipid metabolism.</text>
</comment>
<evidence type="ECO:0000256" key="4">
    <source>
        <dbReference type="ARBA" id="ARBA00005189"/>
    </source>
</evidence>
<keyword evidence="12 18" id="KW-0548">Nucleotidyltransferase</keyword>
<keyword evidence="9" id="KW-0444">Lipid biosynthesis</keyword>
<accession>A0ABT1JTZ4</accession>
<evidence type="ECO:0000256" key="18">
    <source>
        <dbReference type="RuleBase" id="RU003938"/>
    </source>
</evidence>
<keyword evidence="8" id="KW-1003">Cell membrane</keyword>
<sequence>MEERTAGSSPSGGSRTGRNLPAAIAVGVGLGALVIATLYTIKELFLVVVVAAVGIGVVEMTRAFASRGIRVPVVPVLVSMTAMQAGAYWGGPAWLLGVFVVSVFVVLIWRMFTGGDGEGEQGTGAAGRTAGYVRDATGSVFLLVYPPLLAGFVALLLAPGDGRDRVIVFIAVTVASDVGGYVAGVLFGRHQLTVISPKKTWEGLAGSVVACTLVGAWLVTWLFDGRLWQGALIGALGAVLATVGDLIESMIKRDLGIKDLGTILPGHGGLMDRLDSLVTTLVPVWLLMSLFF</sequence>
<comment type="subcellular location">
    <subcellularLocation>
        <location evidence="2">Cell membrane</location>
        <topology evidence="2">Multi-pass membrane protein</topology>
    </subcellularLocation>
</comment>
<evidence type="ECO:0000256" key="6">
    <source>
        <dbReference type="ARBA" id="ARBA00012487"/>
    </source>
</evidence>
<feature type="transmembrane region" description="Helical" evidence="19">
    <location>
        <begin position="140"/>
        <end position="160"/>
    </location>
</feature>
<keyword evidence="16" id="KW-0594">Phospholipid biosynthesis</keyword>
<evidence type="ECO:0000256" key="12">
    <source>
        <dbReference type="ARBA" id="ARBA00022695"/>
    </source>
</evidence>
<evidence type="ECO:0000256" key="5">
    <source>
        <dbReference type="ARBA" id="ARBA00010185"/>
    </source>
</evidence>
<feature type="transmembrane region" description="Helical" evidence="19">
    <location>
        <begin position="20"/>
        <end position="38"/>
    </location>
</feature>
<keyword evidence="10 18" id="KW-0808">Transferase</keyword>
<evidence type="ECO:0000256" key="1">
    <source>
        <dbReference type="ARBA" id="ARBA00001698"/>
    </source>
</evidence>
<dbReference type="GO" id="GO:0004605">
    <property type="term" value="F:phosphatidate cytidylyltransferase activity"/>
    <property type="evidence" value="ECO:0007669"/>
    <property type="project" value="UniProtKB-EC"/>
</dbReference>
<dbReference type="RefSeq" id="WP_253766638.1">
    <property type="nucleotide sequence ID" value="NZ_BAAAVE010000005.1"/>
</dbReference>
<comment type="caution">
    <text evidence="20">The sequence shown here is derived from an EMBL/GenBank/DDBJ whole genome shotgun (WGS) entry which is preliminary data.</text>
</comment>
<evidence type="ECO:0000256" key="13">
    <source>
        <dbReference type="ARBA" id="ARBA00022989"/>
    </source>
</evidence>
<evidence type="ECO:0000313" key="21">
    <source>
        <dbReference type="Proteomes" id="UP001320766"/>
    </source>
</evidence>
<reference evidence="20 21" key="1">
    <citation type="submission" date="2022-06" db="EMBL/GenBank/DDBJ databases">
        <title>Sequencing the genomes of 1000 actinobacteria strains.</title>
        <authorList>
            <person name="Klenk H.-P."/>
        </authorList>
    </citation>
    <scope>NUCLEOTIDE SEQUENCE [LARGE SCALE GENOMIC DNA]</scope>
    <source>
        <strain evidence="20 21">DSM 44170</strain>
    </source>
</reference>
<organism evidence="20 21">
    <name type="scientific">Nonomuraea roseoviolacea subsp. carminata</name>
    <dbReference type="NCBI Taxonomy" id="160689"/>
    <lineage>
        <taxon>Bacteria</taxon>
        <taxon>Bacillati</taxon>
        <taxon>Actinomycetota</taxon>
        <taxon>Actinomycetes</taxon>
        <taxon>Streptosporangiales</taxon>
        <taxon>Streptosporangiaceae</taxon>
        <taxon>Nonomuraea</taxon>
    </lineage>
</organism>
<keyword evidence="14" id="KW-0443">Lipid metabolism</keyword>
<evidence type="ECO:0000256" key="2">
    <source>
        <dbReference type="ARBA" id="ARBA00004651"/>
    </source>
</evidence>
<keyword evidence="11 18" id="KW-0812">Transmembrane</keyword>
<dbReference type="Proteomes" id="UP001320766">
    <property type="component" value="Unassembled WGS sequence"/>
</dbReference>
<name>A0ABT1JTZ4_9ACTN</name>
<evidence type="ECO:0000256" key="11">
    <source>
        <dbReference type="ARBA" id="ARBA00022692"/>
    </source>
</evidence>
<feature type="transmembrane region" description="Helical" evidence="19">
    <location>
        <begin position="227"/>
        <end position="247"/>
    </location>
</feature>
<evidence type="ECO:0000256" key="7">
    <source>
        <dbReference type="ARBA" id="ARBA00019373"/>
    </source>
</evidence>
<dbReference type="InterPro" id="IPR000374">
    <property type="entry name" value="PC_trans"/>
</dbReference>
<keyword evidence="13 19" id="KW-1133">Transmembrane helix</keyword>
<dbReference type="PANTHER" id="PTHR46382:SF1">
    <property type="entry name" value="PHOSPHATIDATE CYTIDYLYLTRANSFERASE"/>
    <property type="match status" value="1"/>
</dbReference>
<keyword evidence="15 19" id="KW-0472">Membrane</keyword>
<feature type="transmembrane region" description="Helical" evidence="19">
    <location>
        <begin position="93"/>
        <end position="112"/>
    </location>
</feature>
<dbReference type="EC" id="2.7.7.41" evidence="6 18"/>
<evidence type="ECO:0000256" key="19">
    <source>
        <dbReference type="SAM" id="Phobius"/>
    </source>
</evidence>
<evidence type="ECO:0000313" key="20">
    <source>
        <dbReference type="EMBL" id="MCP2345224.1"/>
    </source>
</evidence>
<feature type="transmembrane region" description="Helical" evidence="19">
    <location>
        <begin position="166"/>
        <end position="188"/>
    </location>
</feature>
<dbReference type="PANTHER" id="PTHR46382">
    <property type="entry name" value="PHOSPHATIDATE CYTIDYLYLTRANSFERASE"/>
    <property type="match status" value="1"/>
</dbReference>
<feature type="transmembrane region" description="Helical" evidence="19">
    <location>
        <begin position="200"/>
        <end position="221"/>
    </location>
</feature>
<evidence type="ECO:0000256" key="17">
    <source>
        <dbReference type="ARBA" id="ARBA00023264"/>
    </source>
</evidence>
<evidence type="ECO:0000256" key="14">
    <source>
        <dbReference type="ARBA" id="ARBA00023098"/>
    </source>
</evidence>
<protein>
    <recommendedName>
        <fullName evidence="7 18">Phosphatidate cytidylyltransferase</fullName>
        <ecNumber evidence="6 18">2.7.7.41</ecNumber>
    </recommendedName>
</protein>
<comment type="pathway">
    <text evidence="3 18">Phospholipid metabolism; CDP-diacylglycerol biosynthesis; CDP-diacylglycerol from sn-glycerol 3-phosphate: step 3/3.</text>
</comment>
<feature type="transmembrane region" description="Helical" evidence="19">
    <location>
        <begin position="44"/>
        <end position="61"/>
    </location>
</feature>
<keyword evidence="21" id="KW-1185">Reference proteome</keyword>
<keyword evidence="17" id="KW-1208">Phospholipid metabolism</keyword>
<evidence type="ECO:0000256" key="9">
    <source>
        <dbReference type="ARBA" id="ARBA00022516"/>
    </source>
</evidence>